<protein>
    <submittedName>
        <fullName evidence="1">Late competence development ComFB family protein</fullName>
    </submittedName>
</protein>
<dbReference type="Proteomes" id="UP001524586">
    <property type="component" value="Unassembled WGS sequence"/>
</dbReference>
<dbReference type="Pfam" id="PF10719">
    <property type="entry name" value="ComFB"/>
    <property type="match status" value="1"/>
</dbReference>
<keyword evidence="2" id="KW-1185">Reference proteome</keyword>
<evidence type="ECO:0000313" key="1">
    <source>
        <dbReference type="EMBL" id="MCQ8129319.1"/>
    </source>
</evidence>
<reference evidence="1 2" key="1">
    <citation type="submission" date="2022-07" db="EMBL/GenBank/DDBJ databases">
        <title>Methylomonas rivi sp. nov., Methylomonas rosea sp. nov., Methylomonas aureus sp. nov. and Methylomonas subterranea sp. nov., four novel methanotrophs isolated from a freshwater creek and the deep terrestrial subsurface.</title>
        <authorList>
            <person name="Abin C."/>
            <person name="Sankaranarayanan K."/>
            <person name="Garner C."/>
            <person name="Sindelar R."/>
            <person name="Kotary K."/>
            <person name="Garner R."/>
            <person name="Barclay S."/>
            <person name="Lawson P."/>
            <person name="Krumholz L."/>
        </authorList>
    </citation>
    <scope>NUCLEOTIDE SEQUENCE [LARGE SCALE GENOMIC DNA]</scope>
    <source>
        <strain evidence="1 2">WSC-6</strain>
    </source>
</reference>
<sequence length="91" mass="10530">MFDICNYYEQLVTDQLWQLKEQSEETLSPSFLMDVACIALNSLPNCYVRNLVDKGAGMTEIEHQDMREAAMKAIEQAILVVNRHPHDTREE</sequence>
<organism evidence="1 2">
    <name type="scientific">Methylomonas rivi</name>
    <dbReference type="NCBI Taxonomy" id="2952226"/>
    <lineage>
        <taxon>Bacteria</taxon>
        <taxon>Pseudomonadati</taxon>
        <taxon>Pseudomonadota</taxon>
        <taxon>Gammaproteobacteria</taxon>
        <taxon>Methylococcales</taxon>
        <taxon>Methylococcaceae</taxon>
        <taxon>Methylomonas</taxon>
    </lineage>
</organism>
<name>A0ABT1U7D3_9GAMM</name>
<accession>A0ABT1U7D3</accession>
<gene>
    <name evidence="1" type="ORF">NP596_12730</name>
</gene>
<comment type="caution">
    <text evidence="1">The sequence shown here is derived from an EMBL/GenBank/DDBJ whole genome shotgun (WGS) entry which is preliminary data.</text>
</comment>
<evidence type="ECO:0000313" key="2">
    <source>
        <dbReference type="Proteomes" id="UP001524586"/>
    </source>
</evidence>
<proteinExistence type="predicted"/>
<dbReference type="RefSeq" id="WP_256615741.1">
    <property type="nucleotide sequence ID" value="NZ_JANIBK010000067.1"/>
</dbReference>
<dbReference type="EMBL" id="JANIBK010000067">
    <property type="protein sequence ID" value="MCQ8129319.1"/>
    <property type="molecule type" value="Genomic_DNA"/>
</dbReference>
<dbReference type="InterPro" id="IPR019657">
    <property type="entry name" value="ComFB"/>
</dbReference>